<dbReference type="AlphaFoldDB" id="A0A9P5MUN9"/>
<reference evidence="3" key="1">
    <citation type="submission" date="2019-10" db="EMBL/GenBank/DDBJ databases">
        <authorList>
            <consortium name="DOE Joint Genome Institute"/>
            <person name="Kuo A."/>
            <person name="Miyauchi S."/>
            <person name="Kiss E."/>
            <person name="Drula E."/>
            <person name="Kohler A."/>
            <person name="Sanchez-Garcia M."/>
            <person name="Andreopoulos B."/>
            <person name="Barry K.W."/>
            <person name="Bonito G."/>
            <person name="Buee M."/>
            <person name="Carver A."/>
            <person name="Chen C."/>
            <person name="Cichocki N."/>
            <person name="Clum A."/>
            <person name="Culley D."/>
            <person name="Crous P.W."/>
            <person name="Fauchery L."/>
            <person name="Girlanda M."/>
            <person name="Hayes R."/>
            <person name="Keri Z."/>
            <person name="LaButti K."/>
            <person name="Lipzen A."/>
            <person name="Lombard V."/>
            <person name="Magnuson J."/>
            <person name="Maillard F."/>
            <person name="Morin E."/>
            <person name="Murat C."/>
            <person name="Nolan M."/>
            <person name="Ohm R."/>
            <person name="Pangilinan J."/>
            <person name="Pereira M."/>
            <person name="Perotto S."/>
            <person name="Peter M."/>
            <person name="Riley R."/>
            <person name="Sitrit Y."/>
            <person name="Stielow B."/>
            <person name="Szollosi G."/>
            <person name="Zifcakova L."/>
            <person name="Stursova M."/>
            <person name="Spatafora J.W."/>
            <person name="Tedersoo L."/>
            <person name="Vaario L.-M."/>
            <person name="Yamada A."/>
            <person name="Yan M."/>
            <person name="Wang P."/>
            <person name="Xu J."/>
            <person name="Bruns T."/>
            <person name="Baldrian P."/>
            <person name="Vilgalys R."/>
            <person name="Henrissat B."/>
            <person name="Grigoriev I.V."/>
            <person name="Hibbett D."/>
            <person name="Nagy L.G."/>
            <person name="Martin F.M."/>
        </authorList>
    </citation>
    <scope>NUCLEOTIDE SEQUENCE</scope>
    <source>
        <strain evidence="3">Prilba</strain>
    </source>
</reference>
<gene>
    <name evidence="3" type="ORF">DFH94DRAFT_693494</name>
</gene>
<evidence type="ECO:0000313" key="3">
    <source>
        <dbReference type="EMBL" id="KAF8479124.1"/>
    </source>
</evidence>
<organism evidence="3 4">
    <name type="scientific">Russula ochroleuca</name>
    <dbReference type="NCBI Taxonomy" id="152965"/>
    <lineage>
        <taxon>Eukaryota</taxon>
        <taxon>Fungi</taxon>
        <taxon>Dikarya</taxon>
        <taxon>Basidiomycota</taxon>
        <taxon>Agaricomycotina</taxon>
        <taxon>Agaricomycetes</taxon>
        <taxon>Russulales</taxon>
        <taxon>Russulaceae</taxon>
        <taxon>Russula</taxon>
    </lineage>
</organism>
<accession>A0A9P5MUN9</accession>
<protein>
    <recommendedName>
        <fullName evidence="2">DUF7330 domain-containing protein</fullName>
    </recommendedName>
</protein>
<sequence length="225" mass="25470">MFRSTPSPSSSSLSSTDDSPKHFGNPCTGTHKVHYQPQQQWDFIADVDEHPVDLSLVLPHYRARNQPTGHRMSMFIHSRSEIKSVVCRQSFRTPFFLCVHSSSTAPVTLCLPSDFRGKICLSSSQSKVSLSPGFTNNVISRVRFARISSPQEKKLNLVDEDGSDEVEIHAAGHITLRTWDVVEGTPERVAREAWRKMCRRATSSKNLRAEQRAREAVDWDFLLED</sequence>
<comment type="caution">
    <text evidence="3">The sequence shown here is derived from an EMBL/GenBank/DDBJ whole genome shotgun (WGS) entry which is preliminary data.</text>
</comment>
<evidence type="ECO:0000256" key="1">
    <source>
        <dbReference type="SAM" id="MobiDB-lite"/>
    </source>
</evidence>
<dbReference type="InterPro" id="IPR055754">
    <property type="entry name" value="DUF7330"/>
</dbReference>
<evidence type="ECO:0000313" key="4">
    <source>
        <dbReference type="Proteomes" id="UP000759537"/>
    </source>
</evidence>
<dbReference type="OrthoDB" id="3177929at2759"/>
<dbReference type="Pfam" id="PF24016">
    <property type="entry name" value="DUF7330"/>
    <property type="match status" value="1"/>
</dbReference>
<feature type="compositionally biased region" description="Low complexity" evidence="1">
    <location>
        <begin position="1"/>
        <end position="17"/>
    </location>
</feature>
<dbReference type="Proteomes" id="UP000759537">
    <property type="component" value="Unassembled WGS sequence"/>
</dbReference>
<dbReference type="EMBL" id="WHVB01000010">
    <property type="protein sequence ID" value="KAF8479124.1"/>
    <property type="molecule type" value="Genomic_DNA"/>
</dbReference>
<evidence type="ECO:0000259" key="2">
    <source>
        <dbReference type="Pfam" id="PF24016"/>
    </source>
</evidence>
<name>A0A9P5MUN9_9AGAM</name>
<reference evidence="3" key="2">
    <citation type="journal article" date="2020" name="Nat. Commun.">
        <title>Large-scale genome sequencing of mycorrhizal fungi provides insights into the early evolution of symbiotic traits.</title>
        <authorList>
            <person name="Miyauchi S."/>
            <person name="Kiss E."/>
            <person name="Kuo A."/>
            <person name="Drula E."/>
            <person name="Kohler A."/>
            <person name="Sanchez-Garcia M."/>
            <person name="Morin E."/>
            <person name="Andreopoulos B."/>
            <person name="Barry K.W."/>
            <person name="Bonito G."/>
            <person name="Buee M."/>
            <person name="Carver A."/>
            <person name="Chen C."/>
            <person name="Cichocki N."/>
            <person name="Clum A."/>
            <person name="Culley D."/>
            <person name="Crous P.W."/>
            <person name="Fauchery L."/>
            <person name="Girlanda M."/>
            <person name="Hayes R.D."/>
            <person name="Keri Z."/>
            <person name="LaButti K."/>
            <person name="Lipzen A."/>
            <person name="Lombard V."/>
            <person name="Magnuson J."/>
            <person name="Maillard F."/>
            <person name="Murat C."/>
            <person name="Nolan M."/>
            <person name="Ohm R.A."/>
            <person name="Pangilinan J."/>
            <person name="Pereira M.F."/>
            <person name="Perotto S."/>
            <person name="Peter M."/>
            <person name="Pfister S."/>
            <person name="Riley R."/>
            <person name="Sitrit Y."/>
            <person name="Stielow J.B."/>
            <person name="Szollosi G."/>
            <person name="Zifcakova L."/>
            <person name="Stursova M."/>
            <person name="Spatafora J.W."/>
            <person name="Tedersoo L."/>
            <person name="Vaario L.M."/>
            <person name="Yamada A."/>
            <person name="Yan M."/>
            <person name="Wang P."/>
            <person name="Xu J."/>
            <person name="Bruns T."/>
            <person name="Baldrian P."/>
            <person name="Vilgalys R."/>
            <person name="Dunand C."/>
            <person name="Henrissat B."/>
            <person name="Grigoriev I.V."/>
            <person name="Hibbett D."/>
            <person name="Nagy L.G."/>
            <person name="Martin F.M."/>
        </authorList>
    </citation>
    <scope>NUCLEOTIDE SEQUENCE</scope>
    <source>
        <strain evidence="3">Prilba</strain>
    </source>
</reference>
<feature type="region of interest" description="Disordered" evidence="1">
    <location>
        <begin position="1"/>
        <end position="29"/>
    </location>
</feature>
<keyword evidence="4" id="KW-1185">Reference proteome</keyword>
<proteinExistence type="predicted"/>
<feature type="domain" description="DUF7330" evidence="2">
    <location>
        <begin position="56"/>
        <end position="139"/>
    </location>
</feature>